<evidence type="ECO:0000256" key="7">
    <source>
        <dbReference type="ARBA" id="ARBA00022697"/>
    </source>
</evidence>
<dbReference type="AlphaFoldDB" id="A0AB94IZ80"/>
<evidence type="ECO:0000256" key="8">
    <source>
        <dbReference type="ARBA" id="ARBA00023002"/>
    </source>
</evidence>
<gene>
    <name evidence="14" type="ORF">SY1_24150</name>
</gene>
<dbReference type="KEGG" id="sbr:SY1_24150"/>
<evidence type="ECO:0000256" key="2">
    <source>
        <dbReference type="ARBA" id="ARBA00005062"/>
    </source>
</evidence>
<dbReference type="NCBIfam" id="NF004976">
    <property type="entry name" value="PRK06349.1"/>
    <property type="match status" value="1"/>
</dbReference>
<evidence type="ECO:0000256" key="3">
    <source>
        <dbReference type="ARBA" id="ARBA00006753"/>
    </source>
</evidence>
<dbReference type="GO" id="GO:0004412">
    <property type="term" value="F:homoserine dehydrogenase activity"/>
    <property type="evidence" value="ECO:0007669"/>
    <property type="project" value="UniProtKB-EC"/>
</dbReference>
<sequence>MINVAILGFGTVGGGVAELLEANRDRVAQAAGDRVRVKHILVRRDLPGSRYAELMTRDVGTILNDPEVSVVCEAMGGLDPALPYVRSTLEHGKSVATSNKELIDAHGPELAAIARAHGLSLLFEGSVAGGIPILSTIRDACAHERFDSAVGILNGTCNYVLTRMEREGLSLEEALRQAQENGYAERNPDADVQGHDTARKLAILASLLSGTRVSSDQVPCEGIMGLEAADLRLARALRCSLKLLGVCRLAPTGLSLRTAPYLVPAASPLYGVSDVYNGVLLHGSTLGDLTLCGRGAGRFPTASAVVSDVVQCARNRGRTVECGLTGRDAKLADASAAEVRNLIRVAPSEASLAREVFAGAEEVALDGDPQDSAFVTRPMTERRCGEALAKLSTLRSRIRLLEAGA</sequence>
<proteinExistence type="inferred from homology"/>
<accession>A0AB94IZ80</accession>
<evidence type="ECO:0000259" key="13">
    <source>
        <dbReference type="Pfam" id="PF03447"/>
    </source>
</evidence>
<dbReference type="SUPFAM" id="SSF55347">
    <property type="entry name" value="Glyceraldehyde-3-phosphate dehydrogenase-like, C-terminal domain"/>
    <property type="match status" value="1"/>
</dbReference>
<dbReference type="GO" id="GO:0050661">
    <property type="term" value="F:NADP binding"/>
    <property type="evidence" value="ECO:0007669"/>
    <property type="project" value="InterPro"/>
</dbReference>
<keyword evidence="9 10" id="KW-0486">Methionine biosynthesis</keyword>
<keyword evidence="15" id="KW-1185">Reference proteome</keyword>
<dbReference type="Gene3D" id="3.30.360.10">
    <property type="entry name" value="Dihydrodipicolinate Reductase, domain 2"/>
    <property type="match status" value="1"/>
</dbReference>
<reference evidence="15" key="1">
    <citation type="submission" date="2010-03" db="EMBL/GenBank/DDBJ databases">
        <title>The genome sequence of Synergistetes sp. SGP1.</title>
        <authorList>
            <consortium name="metaHIT consortium -- http://www.metahit.eu/"/>
            <person name="Pajon A."/>
            <person name="Turner K."/>
            <person name="Parkhill J."/>
            <person name="Wade W."/>
            <person name="Vartoukian S."/>
        </authorList>
    </citation>
    <scope>NUCLEOTIDE SEQUENCE [LARGE SCALE GENOMIC DNA]</scope>
    <source>
        <strain evidence="15">SGP1</strain>
    </source>
</reference>
<keyword evidence="6 10" id="KW-0028">Amino-acid biosynthesis</keyword>
<feature type="domain" description="Aspartate/homoserine dehydrogenase NAD-binding" evidence="13">
    <location>
        <begin position="8"/>
        <end position="124"/>
    </location>
</feature>
<evidence type="ECO:0000313" key="15">
    <source>
        <dbReference type="Proteomes" id="UP000008957"/>
    </source>
</evidence>
<keyword evidence="7 10" id="KW-0791">Threonine biosynthesis</keyword>
<evidence type="ECO:0000256" key="5">
    <source>
        <dbReference type="ARBA" id="ARBA00013376"/>
    </source>
</evidence>
<evidence type="ECO:0000256" key="4">
    <source>
        <dbReference type="ARBA" id="ARBA00013213"/>
    </source>
</evidence>
<feature type="domain" description="Homoserine dehydrogenase catalytic" evidence="12">
    <location>
        <begin position="132"/>
        <end position="310"/>
    </location>
</feature>
<evidence type="ECO:0000256" key="10">
    <source>
        <dbReference type="RuleBase" id="RU000579"/>
    </source>
</evidence>
<dbReference type="PANTHER" id="PTHR43331">
    <property type="entry name" value="HOMOSERINE DEHYDROGENASE"/>
    <property type="match status" value="1"/>
</dbReference>
<keyword evidence="10" id="KW-0521">NADP</keyword>
<dbReference type="InterPro" id="IPR001342">
    <property type="entry name" value="HDH_cat"/>
</dbReference>
<evidence type="ECO:0000259" key="12">
    <source>
        <dbReference type="Pfam" id="PF00742"/>
    </source>
</evidence>
<dbReference type="PROSITE" id="PS01042">
    <property type="entry name" value="HOMOSER_DHGENASE"/>
    <property type="match status" value="1"/>
</dbReference>
<organism evidence="14 15">
    <name type="scientific">Fretibacterium fastidiosum</name>
    <dbReference type="NCBI Taxonomy" id="651822"/>
    <lineage>
        <taxon>Bacteria</taxon>
        <taxon>Thermotogati</taxon>
        <taxon>Synergistota</taxon>
        <taxon>Synergistia</taxon>
        <taxon>Synergistales</taxon>
        <taxon>Aminobacteriaceae</taxon>
        <taxon>Fretibacterium</taxon>
    </lineage>
</organism>
<dbReference type="Proteomes" id="UP000008957">
    <property type="component" value="Chromosome"/>
</dbReference>
<comment type="similarity">
    <text evidence="3 11">Belongs to the homoserine dehydrogenase family.</text>
</comment>
<dbReference type="Gene3D" id="3.40.50.720">
    <property type="entry name" value="NAD(P)-binding Rossmann-like Domain"/>
    <property type="match status" value="1"/>
</dbReference>
<keyword evidence="8 10" id="KW-0560">Oxidoreductase</keyword>
<dbReference type="InterPro" id="IPR019811">
    <property type="entry name" value="HDH_CS"/>
</dbReference>
<comment type="pathway">
    <text evidence="2 10">Amino-acid biosynthesis; L-methionine biosynthesis via de novo pathway; L-homoserine from L-aspartate: step 3/3.</text>
</comment>
<dbReference type="Pfam" id="PF03447">
    <property type="entry name" value="NAD_binding_3"/>
    <property type="match status" value="1"/>
</dbReference>
<dbReference type="EC" id="1.1.1.3" evidence="4 10"/>
<evidence type="ECO:0000313" key="14">
    <source>
        <dbReference type="EMBL" id="CBL29044.1"/>
    </source>
</evidence>
<dbReference type="InterPro" id="IPR036291">
    <property type="entry name" value="NAD(P)-bd_dom_sf"/>
</dbReference>
<dbReference type="Pfam" id="PF00742">
    <property type="entry name" value="Homoserine_dh"/>
    <property type="match status" value="1"/>
</dbReference>
<comment type="pathway">
    <text evidence="1 10">Amino-acid biosynthesis; L-threonine biosynthesis; L-threonine from L-aspartate: step 3/5.</text>
</comment>
<evidence type="ECO:0000256" key="1">
    <source>
        <dbReference type="ARBA" id="ARBA00005056"/>
    </source>
</evidence>
<dbReference type="PANTHER" id="PTHR43331:SF1">
    <property type="entry name" value="HOMOSERINE DEHYDROGENASE"/>
    <property type="match status" value="1"/>
</dbReference>
<dbReference type="InterPro" id="IPR005106">
    <property type="entry name" value="Asp/hSer_DH_NAD-bd"/>
</dbReference>
<name>A0AB94IZ80_9BACT</name>
<dbReference type="SUPFAM" id="SSF51735">
    <property type="entry name" value="NAD(P)-binding Rossmann-fold domains"/>
    <property type="match status" value="1"/>
</dbReference>
<dbReference type="GO" id="GO:0009088">
    <property type="term" value="P:threonine biosynthetic process"/>
    <property type="evidence" value="ECO:0007669"/>
    <property type="project" value="UniProtKB-KW"/>
</dbReference>
<dbReference type="GO" id="GO:0009086">
    <property type="term" value="P:methionine biosynthetic process"/>
    <property type="evidence" value="ECO:0007669"/>
    <property type="project" value="UniProtKB-KW"/>
</dbReference>
<evidence type="ECO:0000256" key="11">
    <source>
        <dbReference type="RuleBase" id="RU004171"/>
    </source>
</evidence>
<reference evidence="14 15" key="2">
    <citation type="submission" date="2010-03" db="EMBL/GenBank/DDBJ databases">
        <authorList>
            <person name="Pajon A."/>
        </authorList>
    </citation>
    <scope>NUCLEOTIDE SEQUENCE [LARGE SCALE GENOMIC DNA]</scope>
    <source>
        <strain evidence="14 15">SGP1</strain>
    </source>
</reference>
<protein>
    <recommendedName>
        <fullName evidence="5 10">Homoserine dehydrogenase</fullName>
        <ecNumber evidence="4 10">1.1.1.3</ecNumber>
    </recommendedName>
</protein>
<dbReference type="EMBL" id="FP929056">
    <property type="protein sequence ID" value="CBL29044.1"/>
    <property type="molecule type" value="Genomic_DNA"/>
</dbReference>
<evidence type="ECO:0000256" key="6">
    <source>
        <dbReference type="ARBA" id="ARBA00022605"/>
    </source>
</evidence>
<evidence type="ECO:0000256" key="9">
    <source>
        <dbReference type="ARBA" id="ARBA00023167"/>
    </source>
</evidence>
<comment type="catalytic activity">
    <reaction evidence="10">
        <text>L-homoserine + NADP(+) = L-aspartate 4-semialdehyde + NADPH + H(+)</text>
        <dbReference type="Rhea" id="RHEA:15761"/>
        <dbReference type="ChEBI" id="CHEBI:15378"/>
        <dbReference type="ChEBI" id="CHEBI:57476"/>
        <dbReference type="ChEBI" id="CHEBI:57783"/>
        <dbReference type="ChEBI" id="CHEBI:58349"/>
        <dbReference type="ChEBI" id="CHEBI:537519"/>
        <dbReference type="EC" id="1.1.1.3"/>
    </reaction>
</comment>
<dbReference type="RefSeq" id="WP_015557190.1">
    <property type="nucleotide sequence ID" value="NC_021038.1"/>
</dbReference>
<dbReference type="FunFam" id="3.30.360.10:FF:000005">
    <property type="entry name" value="Homoserine dehydrogenase"/>
    <property type="match status" value="1"/>
</dbReference>